<proteinExistence type="predicted"/>
<dbReference type="PANTHER" id="PTHR36302:SF1">
    <property type="entry name" value="COPPER CHAPERONE PCU(A)C"/>
    <property type="match status" value="1"/>
</dbReference>
<reference evidence="3 4" key="1">
    <citation type="submission" date="2016-11" db="EMBL/GenBank/DDBJ databases">
        <authorList>
            <person name="Jaros S."/>
            <person name="Januszkiewicz K."/>
            <person name="Wedrychowicz H."/>
        </authorList>
    </citation>
    <scope>NUCLEOTIDE SEQUENCE [LARGE SCALE GENOMIC DNA]</scope>
    <source>
        <strain evidence="3 4">DSM 16112</strain>
    </source>
</reference>
<evidence type="ECO:0000313" key="3">
    <source>
        <dbReference type="EMBL" id="SHE31321.1"/>
    </source>
</evidence>
<feature type="region of interest" description="Disordered" evidence="1">
    <location>
        <begin position="154"/>
        <end position="174"/>
    </location>
</feature>
<name>A0A1M4SGJ4_9BURK</name>
<evidence type="ECO:0000313" key="4">
    <source>
        <dbReference type="Proteomes" id="UP000184327"/>
    </source>
</evidence>
<dbReference type="RefSeq" id="WP_073353338.1">
    <property type="nucleotide sequence ID" value="NZ_FQUZ01000001.1"/>
</dbReference>
<keyword evidence="4" id="KW-1185">Reference proteome</keyword>
<dbReference type="InterPro" id="IPR007410">
    <property type="entry name" value="LpqE-like"/>
</dbReference>
<organism evidence="3 4">
    <name type="scientific">Lampropedia hyalina DSM 16112</name>
    <dbReference type="NCBI Taxonomy" id="1122156"/>
    <lineage>
        <taxon>Bacteria</taxon>
        <taxon>Pseudomonadati</taxon>
        <taxon>Pseudomonadota</taxon>
        <taxon>Betaproteobacteria</taxon>
        <taxon>Burkholderiales</taxon>
        <taxon>Comamonadaceae</taxon>
        <taxon>Lampropedia</taxon>
    </lineage>
</organism>
<dbReference type="SUPFAM" id="SSF110087">
    <property type="entry name" value="DR1885-like metal-binding protein"/>
    <property type="match status" value="1"/>
</dbReference>
<sequence>MFTFQRWKTALLGSFFLAAAAAVQAHGFNVGDLAISHPHARPSLPGVPNTAAWFGVQNQGKTDDRLISARAAIASRTEIHDMKIENDIMRMFQVEGIDIPAGQSIKLGDGNKLHIMLFGLQQPLSVGDKFPLTLQFEKAGTVDVEVWVEAPRKSGDAAAEHDHHQHNDTAPAAQ</sequence>
<dbReference type="Pfam" id="PF04314">
    <property type="entry name" value="PCuAC"/>
    <property type="match status" value="1"/>
</dbReference>
<evidence type="ECO:0000256" key="2">
    <source>
        <dbReference type="SAM" id="SignalP"/>
    </source>
</evidence>
<evidence type="ECO:0000256" key="1">
    <source>
        <dbReference type="SAM" id="MobiDB-lite"/>
    </source>
</evidence>
<feature type="chain" id="PRO_5012612312" description="Copper(I)-binding protein" evidence="2">
    <location>
        <begin position="26"/>
        <end position="174"/>
    </location>
</feature>
<accession>A0A1M4SGJ4</accession>
<dbReference type="PANTHER" id="PTHR36302">
    <property type="entry name" value="BLR7088 PROTEIN"/>
    <property type="match status" value="1"/>
</dbReference>
<dbReference type="STRING" id="1122156.SAMN02745117_00110"/>
<evidence type="ECO:0008006" key="5">
    <source>
        <dbReference type="Google" id="ProtNLM"/>
    </source>
</evidence>
<feature type="signal peptide" evidence="2">
    <location>
        <begin position="1"/>
        <end position="25"/>
    </location>
</feature>
<dbReference type="AlphaFoldDB" id="A0A1M4SGJ4"/>
<protein>
    <recommendedName>
        <fullName evidence="5">Copper(I)-binding protein</fullName>
    </recommendedName>
</protein>
<dbReference type="InterPro" id="IPR036182">
    <property type="entry name" value="PCuAC_sf"/>
</dbReference>
<keyword evidence="2" id="KW-0732">Signal</keyword>
<gene>
    <name evidence="3" type="ORF">SAMN02745117_00110</name>
</gene>
<dbReference type="Gene3D" id="2.60.40.1890">
    <property type="entry name" value="PCu(A)C copper chaperone"/>
    <property type="match status" value="1"/>
</dbReference>
<dbReference type="OrthoDB" id="9796962at2"/>
<dbReference type="EMBL" id="FQUZ01000001">
    <property type="protein sequence ID" value="SHE31321.1"/>
    <property type="molecule type" value="Genomic_DNA"/>
</dbReference>
<feature type="compositionally biased region" description="Basic and acidic residues" evidence="1">
    <location>
        <begin position="154"/>
        <end position="167"/>
    </location>
</feature>
<dbReference type="Proteomes" id="UP000184327">
    <property type="component" value="Unassembled WGS sequence"/>
</dbReference>
<dbReference type="InterPro" id="IPR058248">
    <property type="entry name" value="Lxx211020-like"/>
</dbReference>